<feature type="domain" description="K-box" evidence="9">
    <location>
        <begin position="114"/>
        <end position="205"/>
    </location>
</feature>
<dbReference type="InterPro" id="IPR002487">
    <property type="entry name" value="TF_Kbox"/>
</dbReference>
<keyword evidence="2" id="KW-0805">Transcription regulation</keyword>
<dbReference type="PROSITE" id="PS50066">
    <property type="entry name" value="MADS_BOX_2"/>
    <property type="match status" value="1"/>
</dbReference>
<dbReference type="Gene3D" id="3.40.1810.10">
    <property type="entry name" value="Transcription factor, MADS-box"/>
    <property type="match status" value="1"/>
</dbReference>
<feature type="coiled-coil region" evidence="6">
    <location>
        <begin position="121"/>
        <end position="171"/>
    </location>
</feature>
<gene>
    <name evidence="10" type="primary">ggm17</name>
</gene>
<keyword evidence="3" id="KW-0238">DNA-binding</keyword>
<feature type="domain" description="MADS-box" evidence="8">
    <location>
        <begin position="1"/>
        <end position="61"/>
    </location>
</feature>
<evidence type="ECO:0000256" key="4">
    <source>
        <dbReference type="ARBA" id="ARBA00023163"/>
    </source>
</evidence>
<organism evidence="10">
    <name type="scientific">Gnetum gnemon</name>
    <name type="common">Spanish joint-fir</name>
    <name type="synonym">Gnetum acutatum</name>
    <dbReference type="NCBI Taxonomy" id="3382"/>
    <lineage>
        <taxon>Eukaryota</taxon>
        <taxon>Viridiplantae</taxon>
        <taxon>Streptophyta</taxon>
        <taxon>Embryophyta</taxon>
        <taxon>Tracheophyta</taxon>
        <taxon>Spermatophyta</taxon>
        <taxon>Gnetopsida</taxon>
        <taxon>Gnetidae</taxon>
        <taxon>Gnetales</taxon>
        <taxon>Gnetaceae</taxon>
        <taxon>Gnetum</taxon>
    </lineage>
</organism>
<keyword evidence="5" id="KW-0539">Nucleus</keyword>
<dbReference type="SMART" id="SM00432">
    <property type="entry name" value="MADS"/>
    <property type="match status" value="1"/>
</dbReference>
<dbReference type="PROSITE" id="PS00350">
    <property type="entry name" value="MADS_BOX_1"/>
    <property type="match status" value="1"/>
</dbReference>
<dbReference type="GO" id="GO:0005634">
    <property type="term" value="C:nucleus"/>
    <property type="evidence" value="ECO:0007669"/>
    <property type="project" value="UniProtKB-SubCell"/>
</dbReference>
<dbReference type="Pfam" id="PF01486">
    <property type="entry name" value="K-box"/>
    <property type="match status" value="1"/>
</dbReference>
<evidence type="ECO:0000256" key="3">
    <source>
        <dbReference type="ARBA" id="ARBA00023125"/>
    </source>
</evidence>
<keyword evidence="6" id="KW-0175">Coiled coil</keyword>
<evidence type="ECO:0000259" key="8">
    <source>
        <dbReference type="PROSITE" id="PS50066"/>
    </source>
</evidence>
<dbReference type="CDD" id="cd00265">
    <property type="entry name" value="MADS_MEF2_like"/>
    <property type="match status" value="1"/>
</dbReference>
<reference evidence="10" key="1">
    <citation type="journal article" date="2000" name="Mol. Biol. Evol.">
        <title>MADS-Box gene diversity in seed plants 300 million years ago.</title>
        <authorList>
            <person name="Becker A."/>
            <person name="Winter K.U."/>
            <person name="Meyer B."/>
            <person name="Saedler H."/>
            <person name="Theissen G."/>
        </authorList>
    </citation>
    <scope>NUCLEOTIDE SEQUENCE</scope>
</reference>
<dbReference type="PANTHER" id="PTHR48019">
    <property type="entry name" value="SERUM RESPONSE FACTOR HOMOLOG"/>
    <property type="match status" value="1"/>
</dbReference>
<dbReference type="InterPro" id="IPR033896">
    <property type="entry name" value="MEF2-like_N"/>
</dbReference>
<protein>
    <submittedName>
        <fullName evidence="10">Putative MADS-domain transcription factor GGM17</fullName>
    </submittedName>
</protein>
<evidence type="ECO:0000256" key="7">
    <source>
        <dbReference type="SAM" id="MobiDB-lite"/>
    </source>
</evidence>
<evidence type="ECO:0000313" key="10">
    <source>
        <dbReference type="EMBL" id="CAC13993.1"/>
    </source>
</evidence>
<dbReference type="InterPro" id="IPR036879">
    <property type="entry name" value="TF_MADSbox_sf"/>
</dbReference>
<evidence type="ECO:0000256" key="5">
    <source>
        <dbReference type="ARBA" id="ARBA00023242"/>
    </source>
</evidence>
<dbReference type="AlphaFoldDB" id="Q9FST5"/>
<keyword evidence="4" id="KW-0804">Transcription</keyword>
<feature type="region of interest" description="Disordered" evidence="7">
    <location>
        <begin position="80"/>
        <end position="107"/>
    </location>
</feature>
<evidence type="ECO:0000259" key="9">
    <source>
        <dbReference type="PROSITE" id="PS51297"/>
    </source>
</evidence>
<accession>Q9FST5</accession>
<dbReference type="PRINTS" id="PR00404">
    <property type="entry name" value="MADSDOMAIN"/>
</dbReference>
<evidence type="ECO:0000256" key="1">
    <source>
        <dbReference type="ARBA" id="ARBA00004123"/>
    </source>
</evidence>
<dbReference type="GO" id="GO:0045944">
    <property type="term" value="P:positive regulation of transcription by RNA polymerase II"/>
    <property type="evidence" value="ECO:0007669"/>
    <property type="project" value="InterPro"/>
</dbReference>
<dbReference type="Pfam" id="PF00319">
    <property type="entry name" value="SRF-TF"/>
    <property type="match status" value="1"/>
</dbReference>
<dbReference type="InterPro" id="IPR002100">
    <property type="entry name" value="TF_MADSbox"/>
</dbReference>
<evidence type="ECO:0000256" key="6">
    <source>
        <dbReference type="SAM" id="Coils"/>
    </source>
</evidence>
<dbReference type="PROSITE" id="PS51297">
    <property type="entry name" value="K_BOX"/>
    <property type="match status" value="1"/>
</dbReference>
<dbReference type="EMBL" id="AJ251557">
    <property type="protein sequence ID" value="CAC13993.1"/>
    <property type="molecule type" value="mRNA"/>
</dbReference>
<dbReference type="GO" id="GO:0003700">
    <property type="term" value="F:DNA-binding transcription factor activity"/>
    <property type="evidence" value="ECO:0007669"/>
    <property type="project" value="InterPro"/>
</dbReference>
<dbReference type="GO" id="GO:0046983">
    <property type="term" value="F:protein dimerization activity"/>
    <property type="evidence" value="ECO:0007669"/>
    <property type="project" value="InterPro"/>
</dbReference>
<dbReference type="GO" id="GO:0000977">
    <property type="term" value="F:RNA polymerase II transcription regulatory region sequence-specific DNA binding"/>
    <property type="evidence" value="ECO:0007669"/>
    <property type="project" value="InterPro"/>
</dbReference>
<proteinExistence type="evidence at transcript level"/>
<dbReference type="SUPFAM" id="SSF55455">
    <property type="entry name" value="SRF-like"/>
    <property type="match status" value="1"/>
</dbReference>
<name>Q9FST5_GNEGN</name>
<sequence length="207" mass="23655">MGRGKIEIKRIENYTSRQATFSKRRGGLLKKARELAVLCDAEIALIIFSSSGRLFQFASSSMNATLARYCRRCEETKNPAANHGLENEDNKTGNADPDESKSLQKVPDLSLSRTPLVNEGLESLKLQKEQLQRSVKRLMGEQIEDMRLDELAQLERDVEAAMRRLRASKESKMIGRIEEARVCKERDLAEQNRELRLQLDLFRNTTV</sequence>
<comment type="subcellular location">
    <subcellularLocation>
        <location evidence="1">Nucleus</location>
    </subcellularLocation>
</comment>
<evidence type="ECO:0000256" key="2">
    <source>
        <dbReference type="ARBA" id="ARBA00023015"/>
    </source>
</evidence>
<dbReference type="InterPro" id="IPR050142">
    <property type="entry name" value="MADS-box/MEF2_TF"/>
</dbReference>